<dbReference type="PANTHER" id="PTHR32247">
    <property type="entry name" value="DIABLO HOMOLOG, MITOCHONDRIAL"/>
    <property type="match status" value="1"/>
</dbReference>
<dbReference type="PANTHER" id="PTHR32247:SF4">
    <property type="entry name" value="DIRECT IAP-BINDING PROTEIN WITH LOW PI"/>
    <property type="match status" value="1"/>
</dbReference>
<dbReference type="InterPro" id="IPR009062">
    <property type="entry name" value="Smac/DIABLO-like_sf"/>
</dbReference>
<sequence>MSSSAISRELAETSGPSRGRTTDSSGLQSNMALYGRRALLLGRCVGRLLSTAIRTRQIHFRLPSVIRKNWISVGISAGLCAVPFVQDSESHEALIRRASSLVTDSTSSFLSQTTLALVDSLTQYTKTAHTLITLHKSYVANINRLNPEDESAVWQVILKKREQLIKYRDDCKHFEEYWRSAVRLSRLSAEAAFNAGADQASATAETNLQIAESHVDKARQCSCEADKKLKDSKAEYSQRLQSTSPAQNEEEVPEAYLRED</sequence>
<dbReference type="InterPro" id="IPR015142">
    <property type="entry name" value="Smac_DIABLO"/>
</dbReference>
<dbReference type="GO" id="GO:0043065">
    <property type="term" value="P:positive regulation of apoptotic process"/>
    <property type="evidence" value="ECO:0007669"/>
    <property type="project" value="UniProtKB-ARBA"/>
</dbReference>
<keyword evidence="4" id="KW-0496">Mitochondrion</keyword>
<feature type="compositionally biased region" description="Polar residues" evidence="7">
    <location>
        <begin position="238"/>
        <end position="247"/>
    </location>
</feature>
<evidence type="ECO:0000256" key="2">
    <source>
        <dbReference type="ARBA" id="ARBA00022703"/>
    </source>
</evidence>
<evidence type="ECO:0000313" key="9">
    <source>
        <dbReference type="Proteomes" id="UP001274896"/>
    </source>
</evidence>
<dbReference type="AlphaFoldDB" id="A0AAE0QMH6"/>
<gene>
    <name evidence="8" type="ORF">QTP70_026039</name>
</gene>
<evidence type="ECO:0000256" key="1">
    <source>
        <dbReference type="ARBA" id="ARBA00004173"/>
    </source>
</evidence>
<protein>
    <recommendedName>
        <fullName evidence="5">Direct IAP-binding protein with low pI</fullName>
    </recommendedName>
</protein>
<dbReference type="Gene3D" id="1.20.58.70">
    <property type="match status" value="1"/>
</dbReference>
<evidence type="ECO:0000256" key="6">
    <source>
        <dbReference type="ARBA" id="ARBA00046319"/>
    </source>
</evidence>
<comment type="similarity">
    <text evidence="6">Belongs to the Smac/DIABLO protein family.</text>
</comment>
<organism evidence="8 9">
    <name type="scientific">Hemibagrus guttatus</name>
    <dbReference type="NCBI Taxonomy" id="175788"/>
    <lineage>
        <taxon>Eukaryota</taxon>
        <taxon>Metazoa</taxon>
        <taxon>Chordata</taxon>
        <taxon>Craniata</taxon>
        <taxon>Vertebrata</taxon>
        <taxon>Euteleostomi</taxon>
        <taxon>Actinopterygii</taxon>
        <taxon>Neopterygii</taxon>
        <taxon>Teleostei</taxon>
        <taxon>Ostariophysi</taxon>
        <taxon>Siluriformes</taxon>
        <taxon>Bagridae</taxon>
        <taxon>Hemibagrus</taxon>
    </lineage>
</organism>
<reference evidence="8" key="1">
    <citation type="submission" date="2023-06" db="EMBL/GenBank/DDBJ databases">
        <title>Male Hemibagrus guttatus genome.</title>
        <authorList>
            <person name="Bian C."/>
        </authorList>
    </citation>
    <scope>NUCLEOTIDE SEQUENCE</scope>
    <source>
        <strain evidence="8">Male_cb2023</strain>
        <tissue evidence="8">Muscle</tissue>
    </source>
</reference>
<feature type="region of interest" description="Disordered" evidence="7">
    <location>
        <begin position="1"/>
        <end position="27"/>
    </location>
</feature>
<evidence type="ECO:0000256" key="5">
    <source>
        <dbReference type="ARBA" id="ARBA00033049"/>
    </source>
</evidence>
<feature type="region of interest" description="Disordered" evidence="7">
    <location>
        <begin position="230"/>
        <end position="260"/>
    </location>
</feature>
<evidence type="ECO:0000256" key="7">
    <source>
        <dbReference type="SAM" id="MobiDB-lite"/>
    </source>
</evidence>
<keyword evidence="2" id="KW-0053">Apoptosis</keyword>
<dbReference type="GO" id="GO:0051402">
    <property type="term" value="P:neuron apoptotic process"/>
    <property type="evidence" value="ECO:0007669"/>
    <property type="project" value="TreeGrafter"/>
</dbReference>
<keyword evidence="9" id="KW-1185">Reference proteome</keyword>
<keyword evidence="3" id="KW-0809">Transit peptide</keyword>
<evidence type="ECO:0000256" key="4">
    <source>
        <dbReference type="ARBA" id="ARBA00023128"/>
    </source>
</evidence>
<evidence type="ECO:0000256" key="3">
    <source>
        <dbReference type="ARBA" id="ARBA00022946"/>
    </source>
</evidence>
<dbReference type="GO" id="GO:0008631">
    <property type="term" value="P:intrinsic apoptotic signaling pathway in response to oxidative stress"/>
    <property type="evidence" value="ECO:0007669"/>
    <property type="project" value="TreeGrafter"/>
</dbReference>
<name>A0AAE0QMH6_9TELE</name>
<dbReference type="EMBL" id="JAUCMX010000014">
    <property type="protein sequence ID" value="KAK3524276.1"/>
    <property type="molecule type" value="Genomic_DNA"/>
</dbReference>
<dbReference type="Pfam" id="PF09057">
    <property type="entry name" value="Smac_DIABLO"/>
    <property type="match status" value="1"/>
</dbReference>
<accession>A0AAE0QMH6</accession>
<dbReference type="FunFam" id="1.20.58.70:FF:000012">
    <property type="entry name" value="diablo homolog, mitochondrial isoform X1"/>
    <property type="match status" value="1"/>
</dbReference>
<dbReference type="Proteomes" id="UP001274896">
    <property type="component" value="Unassembled WGS sequence"/>
</dbReference>
<comment type="subcellular location">
    <subcellularLocation>
        <location evidence="1">Mitochondrion</location>
    </subcellularLocation>
</comment>
<evidence type="ECO:0000313" key="8">
    <source>
        <dbReference type="EMBL" id="KAK3524276.1"/>
    </source>
</evidence>
<dbReference type="GO" id="GO:0005739">
    <property type="term" value="C:mitochondrion"/>
    <property type="evidence" value="ECO:0007669"/>
    <property type="project" value="UniProtKB-SubCell"/>
</dbReference>
<comment type="caution">
    <text evidence="8">The sequence shown here is derived from an EMBL/GenBank/DDBJ whole genome shotgun (WGS) entry which is preliminary data.</text>
</comment>
<dbReference type="SUPFAM" id="SSF46984">
    <property type="entry name" value="Smac/diablo"/>
    <property type="match status" value="1"/>
</dbReference>
<proteinExistence type="inferred from homology"/>